<evidence type="ECO:0000256" key="1">
    <source>
        <dbReference type="ARBA" id="ARBA00004232"/>
    </source>
</evidence>
<proteinExistence type="inferred from homology"/>
<protein>
    <recommendedName>
        <fullName evidence="16">Nuclear envelope protein</fullName>
    </recommendedName>
</protein>
<dbReference type="GO" id="GO:0031965">
    <property type="term" value="C:nuclear membrane"/>
    <property type="evidence" value="ECO:0007669"/>
    <property type="project" value="UniProtKB-SubCell"/>
</dbReference>
<evidence type="ECO:0000256" key="6">
    <source>
        <dbReference type="ARBA" id="ARBA00022816"/>
    </source>
</evidence>
<keyword evidence="6" id="KW-0509">mRNA transport</keyword>
<evidence type="ECO:0000256" key="7">
    <source>
        <dbReference type="ARBA" id="ARBA00022927"/>
    </source>
</evidence>
<name>A0A8H3UE81_VENIN</name>
<dbReference type="GO" id="GO:0106166">
    <property type="term" value="F:spindle pole body-nuclear membrane anchor activity"/>
    <property type="evidence" value="ECO:0007669"/>
    <property type="project" value="TreeGrafter"/>
</dbReference>
<evidence type="ECO:0000313" key="14">
    <source>
        <dbReference type="EMBL" id="KAE9968941.1"/>
    </source>
</evidence>
<dbReference type="GO" id="GO:0006999">
    <property type="term" value="P:nuclear pore organization"/>
    <property type="evidence" value="ECO:0007669"/>
    <property type="project" value="TreeGrafter"/>
</dbReference>
<dbReference type="AlphaFoldDB" id="A0A8H3UE81"/>
<evidence type="ECO:0000256" key="2">
    <source>
        <dbReference type="ARBA" id="ARBA00004567"/>
    </source>
</evidence>
<keyword evidence="8 13" id="KW-1133">Transmembrane helix</keyword>
<evidence type="ECO:0000256" key="8">
    <source>
        <dbReference type="ARBA" id="ARBA00022989"/>
    </source>
</evidence>
<feature type="transmembrane region" description="Helical" evidence="13">
    <location>
        <begin position="63"/>
        <end position="81"/>
    </location>
</feature>
<sequence length="641" mass="71403">MATLTPVVKRARPYRDFLTPALHRRFTSAALLALAVCYADAIWMAEWDGLNLIWQLQPFSYTGIRAPLLFISALVVAILRVSRTHVGTRATTSPLQTLGKELLDVSTYLTFVWYMLSAWVFSEVYIWGRPAEAKLRTTFAARPHERGVKINERAFAFRAIFLTIGFVQSLWHIIKDVDKVAPHKTIAETNSKQTSVVEAPLIQLRKDMRRILTHAAKVAAAVLPGVFFYLVTPIRNIAWGWGYRFLKKFYTLTPGQAENKSGLAPFPDLLFRLITEIFLLIVLWEITNTAYSAYISQEPLKKGRPLTDDSKDPNGSLITGLRANKQFARASAFWELSMITSRFPDRRQSIFDEIDRAGGSTFSQILALSLAQVSAVNSRISAYNATAAPAPPPIEEQYALVRVPQVAPLKTDAIWADGTGRPNLATTLAKQYGNSPGAKPIHNALEFGSKKLLSPAQREKLKKQPEIVEKKVESWWTDALKSPLGYFLRKPFSRLATKVVCGKGGYSESGVLVDAISAVTILVKEALREDKYAKVQREIPSILLTFTETINAIEGFLGSLVPHGTDVFFTQESRKEVLEVNEVLQALKDSTGDILMGYGEYLTNLGMNKAQISEVKAVANVPRKDRGKKQAVEEAPEMAQI</sequence>
<organism evidence="14 15">
    <name type="scientific">Venturia inaequalis</name>
    <name type="common">Apple scab fungus</name>
    <dbReference type="NCBI Taxonomy" id="5025"/>
    <lineage>
        <taxon>Eukaryota</taxon>
        <taxon>Fungi</taxon>
        <taxon>Dikarya</taxon>
        <taxon>Ascomycota</taxon>
        <taxon>Pezizomycotina</taxon>
        <taxon>Dothideomycetes</taxon>
        <taxon>Pleosporomycetidae</taxon>
        <taxon>Venturiales</taxon>
        <taxon>Venturiaceae</taxon>
        <taxon>Venturia</taxon>
    </lineage>
</organism>
<evidence type="ECO:0000256" key="12">
    <source>
        <dbReference type="ARBA" id="ARBA00023242"/>
    </source>
</evidence>
<dbReference type="GO" id="GO:0070762">
    <property type="term" value="C:nuclear pore transmembrane ring"/>
    <property type="evidence" value="ECO:0007669"/>
    <property type="project" value="TreeGrafter"/>
</dbReference>
<keyword evidence="11 13" id="KW-0472">Membrane</keyword>
<reference evidence="14 15" key="1">
    <citation type="submission" date="2019-11" db="EMBL/GenBank/DDBJ databases">
        <title>Venturia inaequalis Genome Resource.</title>
        <authorList>
            <person name="Lichtner F.J."/>
        </authorList>
    </citation>
    <scope>NUCLEOTIDE SEQUENCE [LARGE SCALE GENOMIC DNA]</scope>
    <source>
        <strain evidence="14">Bline_iso_100314</strain>
    </source>
</reference>
<keyword evidence="10" id="KW-0906">Nuclear pore complex</keyword>
<keyword evidence="9" id="KW-0811">Translocation</keyword>
<keyword evidence="5 13" id="KW-0812">Transmembrane</keyword>
<evidence type="ECO:0000256" key="9">
    <source>
        <dbReference type="ARBA" id="ARBA00023010"/>
    </source>
</evidence>
<comment type="caution">
    <text evidence="14">The sequence shown here is derived from an EMBL/GenBank/DDBJ whole genome shotgun (WGS) entry which is preliminary data.</text>
</comment>
<feature type="transmembrane region" description="Helical" evidence="13">
    <location>
        <begin position="155"/>
        <end position="174"/>
    </location>
</feature>
<keyword evidence="7" id="KW-0653">Protein transport</keyword>
<feature type="transmembrane region" description="Helical" evidence="13">
    <location>
        <begin position="102"/>
        <end position="121"/>
    </location>
</feature>
<evidence type="ECO:0000256" key="10">
    <source>
        <dbReference type="ARBA" id="ARBA00023132"/>
    </source>
</evidence>
<keyword evidence="12" id="KW-0539">Nucleus</keyword>
<evidence type="ECO:0000256" key="3">
    <source>
        <dbReference type="ARBA" id="ARBA00005760"/>
    </source>
</evidence>
<dbReference type="InterPro" id="IPR019049">
    <property type="entry name" value="Nucleoporin_prot_Ndc1/Nup"/>
</dbReference>
<dbReference type="PANTHER" id="PTHR13269:SF6">
    <property type="entry name" value="NUCLEOPORIN NDC1"/>
    <property type="match status" value="1"/>
</dbReference>
<comment type="similarity">
    <text evidence="3">Belongs to the NDC1 family.</text>
</comment>
<dbReference type="Proteomes" id="UP000433883">
    <property type="component" value="Unassembled WGS sequence"/>
</dbReference>
<dbReference type="GO" id="GO:0070631">
    <property type="term" value="P:spindle pole body localization"/>
    <property type="evidence" value="ECO:0007669"/>
    <property type="project" value="TreeGrafter"/>
</dbReference>
<gene>
    <name evidence="14" type="ORF">BLS_005603</name>
</gene>
<dbReference type="GO" id="GO:0015031">
    <property type="term" value="P:protein transport"/>
    <property type="evidence" value="ECO:0007669"/>
    <property type="project" value="UniProtKB-KW"/>
</dbReference>
<evidence type="ECO:0008006" key="16">
    <source>
        <dbReference type="Google" id="ProtNLM"/>
    </source>
</evidence>
<keyword evidence="4" id="KW-0813">Transport</keyword>
<evidence type="ECO:0000313" key="15">
    <source>
        <dbReference type="Proteomes" id="UP000433883"/>
    </source>
</evidence>
<evidence type="ECO:0000256" key="13">
    <source>
        <dbReference type="SAM" id="Phobius"/>
    </source>
</evidence>
<evidence type="ECO:0000256" key="4">
    <source>
        <dbReference type="ARBA" id="ARBA00022448"/>
    </source>
</evidence>
<dbReference type="GO" id="GO:0005816">
    <property type="term" value="C:spindle pole body"/>
    <property type="evidence" value="ECO:0007669"/>
    <property type="project" value="TreeGrafter"/>
</dbReference>
<evidence type="ECO:0000256" key="11">
    <source>
        <dbReference type="ARBA" id="ARBA00023136"/>
    </source>
</evidence>
<dbReference type="EMBL" id="WNWQ01000390">
    <property type="protein sequence ID" value="KAE9968941.1"/>
    <property type="molecule type" value="Genomic_DNA"/>
</dbReference>
<dbReference type="PANTHER" id="PTHR13269">
    <property type="entry name" value="NUCLEOPORIN NDC1"/>
    <property type="match status" value="1"/>
</dbReference>
<accession>A0A8H3UE81</accession>
<dbReference type="GO" id="GO:0051028">
    <property type="term" value="P:mRNA transport"/>
    <property type="evidence" value="ECO:0007669"/>
    <property type="project" value="UniProtKB-KW"/>
</dbReference>
<feature type="transmembrane region" description="Helical" evidence="13">
    <location>
        <begin position="211"/>
        <end position="231"/>
    </location>
</feature>
<dbReference type="Pfam" id="PF09531">
    <property type="entry name" value="Ndc1_Nup"/>
    <property type="match status" value="1"/>
</dbReference>
<evidence type="ECO:0000256" key="5">
    <source>
        <dbReference type="ARBA" id="ARBA00022692"/>
    </source>
</evidence>
<comment type="subcellular location">
    <subcellularLocation>
        <location evidence="1">Nucleus membrane</location>
        <topology evidence="1">Multi-pass membrane protein</topology>
    </subcellularLocation>
    <subcellularLocation>
        <location evidence="2">Nucleus</location>
        <location evidence="2">Nuclear pore complex</location>
    </subcellularLocation>
</comment>